<keyword evidence="4" id="KW-0812">Transmembrane</keyword>
<dbReference type="GO" id="GO:0043107">
    <property type="term" value="P:type IV pilus-dependent motility"/>
    <property type="evidence" value="ECO:0007669"/>
    <property type="project" value="TreeGrafter"/>
</dbReference>
<dbReference type="Pfam" id="PF07963">
    <property type="entry name" value="N_methyl"/>
    <property type="match status" value="1"/>
</dbReference>
<dbReference type="EMBL" id="CP098732">
    <property type="protein sequence ID" value="USE83513.1"/>
    <property type="molecule type" value="Genomic_DNA"/>
</dbReference>
<keyword evidence="6" id="KW-1185">Reference proteome</keyword>
<reference evidence="5" key="1">
    <citation type="submission" date="2022-06" db="EMBL/GenBank/DDBJ databases">
        <title>Isolation, identification and characterization of iprodione-degrading strains in Lhasa, Tibet.</title>
        <authorList>
            <person name="Pan H."/>
        </authorList>
    </citation>
    <scope>NUCLEOTIDE SEQUENCE</scope>
    <source>
        <strain evidence="5">Y-23</strain>
    </source>
</reference>
<keyword evidence="3" id="KW-0281">Fimbrium</keyword>
<proteinExistence type="inferred from homology"/>
<keyword evidence="4" id="KW-0472">Membrane</keyword>
<dbReference type="SUPFAM" id="SSF54523">
    <property type="entry name" value="Pili subunits"/>
    <property type="match status" value="1"/>
</dbReference>
<evidence type="ECO:0000256" key="4">
    <source>
        <dbReference type="SAM" id="Phobius"/>
    </source>
</evidence>
<dbReference type="RefSeq" id="WP_252221245.1">
    <property type="nucleotide sequence ID" value="NZ_CP098732.1"/>
</dbReference>
<protein>
    <submittedName>
        <fullName evidence="5">Prepilin-type N-terminal cleavage/methylation domain-containing protein</fullName>
    </submittedName>
</protein>
<dbReference type="KEGG" id="atz:M5E07_01275"/>
<dbReference type="Pfam" id="PF00114">
    <property type="entry name" value="Pilin"/>
    <property type="match status" value="1"/>
</dbReference>
<evidence type="ECO:0000313" key="5">
    <source>
        <dbReference type="EMBL" id="USE83513.1"/>
    </source>
</evidence>
<dbReference type="Proteomes" id="UP001056716">
    <property type="component" value="Chromosome"/>
</dbReference>
<name>A0AAE9S0P9_9GAMM</name>
<dbReference type="PROSITE" id="PS00409">
    <property type="entry name" value="PROKAR_NTER_METHYL"/>
    <property type="match status" value="1"/>
</dbReference>
<evidence type="ECO:0000313" key="6">
    <source>
        <dbReference type="Proteomes" id="UP001056716"/>
    </source>
</evidence>
<dbReference type="InterPro" id="IPR012902">
    <property type="entry name" value="N_methyl_site"/>
</dbReference>
<dbReference type="NCBIfam" id="TIGR02532">
    <property type="entry name" value="IV_pilin_GFxxxE"/>
    <property type="match status" value="1"/>
</dbReference>
<accession>A0AAE9S0P9</accession>
<sequence>MNAQKGFTLIELMIVVAIIGILAAIALPAYQDYTIRTRITEGLTVAGDIQKQIASAPTLVDLKVAVDTWNAQALGDGAKSKYVNSVQALPDTGVITVTYNDATVGVAAAENTLVLSPYVQTGAAAVPTLAAALAAGQTGNVDWACVSKTDATADAQGLKGATKGTLQAKYAPSQCR</sequence>
<keyword evidence="2" id="KW-0488">Methylation</keyword>
<dbReference type="InterPro" id="IPR001082">
    <property type="entry name" value="Pilin"/>
</dbReference>
<dbReference type="GO" id="GO:0044096">
    <property type="term" value="C:type IV pilus"/>
    <property type="evidence" value="ECO:0007669"/>
    <property type="project" value="TreeGrafter"/>
</dbReference>
<evidence type="ECO:0000256" key="1">
    <source>
        <dbReference type="ARBA" id="ARBA00005233"/>
    </source>
</evidence>
<evidence type="ECO:0000256" key="3">
    <source>
        <dbReference type="RuleBase" id="RU000389"/>
    </source>
</evidence>
<dbReference type="GO" id="GO:0007155">
    <property type="term" value="P:cell adhesion"/>
    <property type="evidence" value="ECO:0007669"/>
    <property type="project" value="InterPro"/>
</dbReference>
<dbReference type="InterPro" id="IPR045584">
    <property type="entry name" value="Pilin-like"/>
</dbReference>
<evidence type="ECO:0000256" key="2">
    <source>
        <dbReference type="ARBA" id="ARBA00022481"/>
    </source>
</evidence>
<dbReference type="AlphaFoldDB" id="A0AAE9S0P9"/>
<feature type="transmembrane region" description="Helical" evidence="4">
    <location>
        <begin position="6"/>
        <end position="30"/>
    </location>
</feature>
<dbReference type="PANTHER" id="PTHR30093">
    <property type="entry name" value="GENERAL SECRETION PATHWAY PROTEIN G"/>
    <property type="match status" value="1"/>
</dbReference>
<dbReference type="Gene3D" id="3.30.700.10">
    <property type="entry name" value="Glycoprotein, Type 4 Pilin"/>
    <property type="match status" value="1"/>
</dbReference>
<organism evidence="5 6">
    <name type="scientific">Acinetobacter tibetensis</name>
    <dbReference type="NCBI Taxonomy" id="2943497"/>
    <lineage>
        <taxon>Bacteria</taxon>
        <taxon>Pseudomonadati</taxon>
        <taxon>Pseudomonadota</taxon>
        <taxon>Gammaproteobacteria</taxon>
        <taxon>Moraxellales</taxon>
        <taxon>Moraxellaceae</taxon>
        <taxon>Acinetobacter</taxon>
    </lineage>
</organism>
<dbReference type="PANTHER" id="PTHR30093:SF34">
    <property type="entry name" value="PREPILIN PEPTIDASE-DEPENDENT PROTEIN D"/>
    <property type="match status" value="1"/>
</dbReference>
<comment type="similarity">
    <text evidence="1 3">Belongs to the N-Me-Phe pilin family.</text>
</comment>
<gene>
    <name evidence="5" type="ORF">M5E07_01275</name>
</gene>
<keyword evidence="4" id="KW-1133">Transmembrane helix</keyword>